<dbReference type="Pfam" id="PF25787">
    <property type="entry name" value="HTH_SB"/>
    <property type="match status" value="1"/>
</dbReference>
<dbReference type="InterPro" id="IPR036388">
    <property type="entry name" value="WH-like_DNA-bd_sf"/>
</dbReference>
<accession>A0A060XX92</accession>
<dbReference type="AlphaFoldDB" id="A0A060XX92"/>
<dbReference type="Gene3D" id="3.30.420.10">
    <property type="entry name" value="Ribonuclease H-like superfamily/Ribonuclease H"/>
    <property type="match status" value="1"/>
</dbReference>
<dbReference type="SUPFAM" id="SSF46689">
    <property type="entry name" value="Homeodomain-like"/>
    <property type="match status" value="1"/>
</dbReference>
<evidence type="ECO:0000313" key="4">
    <source>
        <dbReference type="Proteomes" id="UP000193380"/>
    </source>
</evidence>
<dbReference type="GO" id="GO:0003676">
    <property type="term" value="F:nucleic acid binding"/>
    <property type="evidence" value="ECO:0007669"/>
    <property type="project" value="InterPro"/>
</dbReference>
<evidence type="ECO:0000259" key="2">
    <source>
        <dbReference type="Pfam" id="PF25787"/>
    </source>
</evidence>
<dbReference type="STRING" id="8022.A0A060XX92"/>
<dbReference type="Gene3D" id="1.10.10.10">
    <property type="entry name" value="Winged helix-like DNA-binding domain superfamily/Winged helix DNA-binding domain"/>
    <property type="match status" value="1"/>
</dbReference>
<organism evidence="3 4">
    <name type="scientific">Oncorhynchus mykiss</name>
    <name type="common">Rainbow trout</name>
    <name type="synonym">Salmo gairdneri</name>
    <dbReference type="NCBI Taxonomy" id="8022"/>
    <lineage>
        <taxon>Eukaryota</taxon>
        <taxon>Metazoa</taxon>
        <taxon>Chordata</taxon>
        <taxon>Craniata</taxon>
        <taxon>Vertebrata</taxon>
        <taxon>Euteleostomi</taxon>
        <taxon>Actinopterygii</taxon>
        <taxon>Neopterygii</taxon>
        <taxon>Teleostei</taxon>
        <taxon>Protacanthopterygii</taxon>
        <taxon>Salmoniformes</taxon>
        <taxon>Salmonidae</taxon>
        <taxon>Salmoninae</taxon>
        <taxon>Oncorhynchus</taxon>
    </lineage>
</organism>
<dbReference type="EMBL" id="FR906281">
    <property type="protein sequence ID" value="CDQ83892.1"/>
    <property type="molecule type" value="Genomic_DNA"/>
</dbReference>
<dbReference type="PaxDb" id="8022-A0A060XX92"/>
<dbReference type="InterPro" id="IPR036397">
    <property type="entry name" value="RNaseH_sf"/>
</dbReference>
<dbReference type="Proteomes" id="UP000193380">
    <property type="component" value="Unassembled WGS sequence"/>
</dbReference>
<feature type="domain" description="Sleeping Beauty transposase HTH" evidence="2">
    <location>
        <begin position="1"/>
        <end position="53"/>
    </location>
</feature>
<proteinExistence type="predicted"/>
<dbReference type="Pfam" id="PF13358">
    <property type="entry name" value="DDE_3"/>
    <property type="match status" value="1"/>
</dbReference>
<evidence type="ECO:0000313" key="3">
    <source>
        <dbReference type="EMBL" id="CDQ83892.1"/>
    </source>
</evidence>
<name>A0A060XX92_ONCMY</name>
<reference evidence="3" key="2">
    <citation type="submission" date="2014-03" db="EMBL/GenBank/DDBJ databases">
        <authorList>
            <person name="Genoscope - CEA"/>
        </authorList>
    </citation>
    <scope>NUCLEOTIDE SEQUENCE</scope>
</reference>
<feature type="domain" description="Tc1-like transposase DDE" evidence="1">
    <location>
        <begin position="115"/>
        <end position="207"/>
    </location>
</feature>
<protein>
    <submittedName>
        <fullName evidence="3">Uncharacterized protein</fullName>
    </submittedName>
</protein>
<dbReference type="InterPro" id="IPR057667">
    <property type="entry name" value="HTH_SB"/>
</dbReference>
<gene>
    <name evidence="3" type="ORF">GSONMT00055257001</name>
</gene>
<sequence length="208" mass="24194">MGKSKEISQDLRRKIVDLHKSGSSLGAISKCLKVPRSFVQTIVHKYKHHGTTQPSYRSGRRRVLSPRDERTLVRKVQINLRTTAKDLVKMLEETGGGLQAEEYHPNREARGWQHHVVGVLCCRRDWCTSQNRWHHEEGKLCGYIEATSQDKLKLGQKWVFQIDNDPKHTFKVVAKWLKDNKVKVLEWPSQSPDLNPIENLWAELKERV</sequence>
<evidence type="ECO:0000259" key="1">
    <source>
        <dbReference type="Pfam" id="PF13358"/>
    </source>
</evidence>
<dbReference type="InterPro" id="IPR038717">
    <property type="entry name" value="Tc1-like_DDE_dom"/>
</dbReference>
<reference evidence="3" key="1">
    <citation type="journal article" date="2014" name="Nat. Commun.">
        <title>The rainbow trout genome provides novel insights into evolution after whole-genome duplication in vertebrates.</title>
        <authorList>
            <person name="Berthelot C."/>
            <person name="Brunet F."/>
            <person name="Chalopin D."/>
            <person name="Juanchich A."/>
            <person name="Bernard M."/>
            <person name="Noel B."/>
            <person name="Bento P."/>
            <person name="Da Silva C."/>
            <person name="Labadie K."/>
            <person name="Alberti A."/>
            <person name="Aury J.M."/>
            <person name="Louis A."/>
            <person name="Dehais P."/>
            <person name="Bardou P."/>
            <person name="Montfort J."/>
            <person name="Klopp C."/>
            <person name="Cabau C."/>
            <person name="Gaspin C."/>
            <person name="Thorgaard G.H."/>
            <person name="Boussaha M."/>
            <person name="Quillet E."/>
            <person name="Guyomard R."/>
            <person name="Galiana D."/>
            <person name="Bobe J."/>
            <person name="Volff J.N."/>
            <person name="Genet C."/>
            <person name="Wincker P."/>
            <person name="Jaillon O."/>
            <person name="Roest Crollius H."/>
            <person name="Guiguen Y."/>
        </authorList>
    </citation>
    <scope>NUCLEOTIDE SEQUENCE [LARGE SCALE GENOMIC DNA]</scope>
</reference>
<dbReference type="InterPro" id="IPR009057">
    <property type="entry name" value="Homeodomain-like_sf"/>
</dbReference>